<feature type="domain" description="AMP-dependent synthetase/ligase" evidence="6">
    <location>
        <begin position="595"/>
        <end position="947"/>
    </location>
</feature>
<evidence type="ECO:0000313" key="8">
    <source>
        <dbReference type="EMBL" id="KAF4367637.1"/>
    </source>
</evidence>
<evidence type="ECO:0000256" key="3">
    <source>
        <dbReference type="ARBA" id="ARBA00022490"/>
    </source>
</evidence>
<reference evidence="8 9" key="1">
    <citation type="journal article" date="2020" name="bioRxiv">
        <title>Sequence and annotation of 42 cannabis genomes reveals extensive copy number variation in cannabinoid synthesis and pathogen resistance genes.</title>
        <authorList>
            <person name="Mckernan K.J."/>
            <person name="Helbert Y."/>
            <person name="Kane L.T."/>
            <person name="Ebling H."/>
            <person name="Zhang L."/>
            <person name="Liu B."/>
            <person name="Eaton Z."/>
            <person name="Mclaughlin S."/>
            <person name="Kingan S."/>
            <person name="Baybayan P."/>
            <person name="Concepcion G."/>
            <person name="Jordan M."/>
            <person name="Riva A."/>
            <person name="Barbazuk W."/>
            <person name="Harkins T."/>
        </authorList>
    </citation>
    <scope>NUCLEOTIDE SEQUENCE [LARGE SCALE GENOMIC DNA]</scope>
    <source>
        <strain evidence="9">cv. Jamaican Lion 4</strain>
        <tissue evidence="8">Leaf</tissue>
    </source>
</reference>
<comment type="similarity">
    <text evidence="2">Belongs to the ATP-dependent AMP-binding enzyme family.</text>
</comment>
<dbReference type="EMBL" id="JAATIQ010000245">
    <property type="protein sequence ID" value="KAF4367637.1"/>
    <property type="molecule type" value="Genomic_DNA"/>
</dbReference>
<dbReference type="Gene3D" id="3.40.50.12780">
    <property type="entry name" value="N-terminal domain of ligase-like"/>
    <property type="match status" value="2"/>
</dbReference>
<evidence type="ECO:0000313" key="9">
    <source>
        <dbReference type="Proteomes" id="UP000583929"/>
    </source>
</evidence>
<keyword evidence="3" id="KW-0963">Cytoplasm</keyword>
<feature type="domain" description="AMP-dependent synthetase/ligase" evidence="6">
    <location>
        <begin position="52"/>
        <end position="403"/>
    </location>
</feature>
<evidence type="ECO:0000256" key="1">
    <source>
        <dbReference type="ARBA" id="ARBA00004496"/>
    </source>
</evidence>
<dbReference type="InterPro" id="IPR042099">
    <property type="entry name" value="ANL_N_sf"/>
</dbReference>
<dbReference type="SUPFAM" id="SSF56801">
    <property type="entry name" value="Acetyl-CoA synthetase-like"/>
    <property type="match status" value="2"/>
</dbReference>
<dbReference type="CDD" id="cd05904">
    <property type="entry name" value="4CL"/>
    <property type="match status" value="2"/>
</dbReference>
<dbReference type="PANTHER" id="PTHR24096:SF160">
    <property type="entry name" value="4-COUMARATE--COA LIGASE-LIKE 9"/>
    <property type="match status" value="1"/>
</dbReference>
<name>A0A7J6FA77_CANSA</name>
<keyword evidence="9" id="KW-1185">Reference proteome</keyword>
<evidence type="ECO:0000259" key="6">
    <source>
        <dbReference type="Pfam" id="PF00501"/>
    </source>
</evidence>
<feature type="transmembrane region" description="Helical" evidence="5">
    <location>
        <begin position="521"/>
        <end position="544"/>
    </location>
</feature>
<keyword evidence="5" id="KW-0472">Membrane</keyword>
<evidence type="ECO:0000256" key="4">
    <source>
        <dbReference type="ARBA" id="ARBA00022598"/>
    </source>
</evidence>
<sequence length="1085" mass="118929">MKDTVDPRSGFNSLTKTFQSLRPPLLNLPPENATLTLPQYCLSILRTRPWNWSDSLALIDSDTGHRLSYSEFTRLVKTLATNLQTQIGLTKGDTAFVLSPNSLRVPILYFALLTLGVIIAPANPLSTESEIARLVQLSKPIIAFATSAITPKLENLIKTVVSMDSPEFDSLMSTSSTRELNSVLEVSQSDVAAIMYSSGTTGKVKGAMLTHRNLISLVASYDVHAWRVGKTNPSVLLKTVPYFHIYGFFSCVKAVGMGDAEVLMERFELRKMLKAIEEFEVTTASLVPTIVVALVKNTALTAAYNLSSLQTVACGGSALRKEVIEAFKARFPNVVLAQGYGLTEVAGAIFRPLNPEESLRWGSSGKITEAFEAKIVDPKTGESLPPCNEGELWVKGPSIMKGYIGDEEATKAAIVEGGGGERWLKTGDLCYIDDEGFLFVVDRVKELIKYKGFQVAPAELEQLLQSHPDIIDAAVIPYPDEEAGQVPMAVVVRKLKSILKESEVMNFVAKKVAPYKKIRRVAFFLSHIFFIGNIVVLVSVYAYLTTMDQAKSGIDPRSGFNSATKIFHSLRPSIDFPPQNLALSVPEYAFSIHPKWPESVAFINSDTGHRLLFFDFVRRTKTLAANLQTQIGLSKGDVAFVLSPNSVNVPILYFALLTIGVVVSPANPLSAESEIARLVQLCKPVFAFTSSETAYKLRNHRLRTMLIDSPEFDSLTTSSNRELESVTVRQSDLAAVMFSSGTTGKVKGVMLTHRNVIATIGGYHAKAKRMGKKSPKVALQTVPFFHAYGFFYCAISVAVGDTVVVMMKRFELRKMLEAIEEFRVTNVALVPPIVVALVKSSTDVTAAYNLSSLETVTCGGSPLKKEAIDAFKARFPKVTLTQGYGLTEATMTVSRQESAEESEQVGSSGKIAEGLEAKIVDPTHGLALPPFKPGELWIRGPSIMKGYMGDKEATSAAIDADGWLRTGDLCYIDDQGFLYVVDRLKELIKYKAYQVAPAELEQLLQSHPEILDAAVIPYPEEEVGQVPMAIVVRLPKSTLTEAEVSPYKKIRRVAFVDTIPKTPSGKILRHQLIKIFIPSSPSSRM</sequence>
<keyword evidence="5" id="KW-1133">Transmembrane helix</keyword>
<keyword evidence="4" id="KW-0436">Ligase</keyword>
<dbReference type="InterPro" id="IPR000873">
    <property type="entry name" value="AMP-dep_synth/lig_dom"/>
</dbReference>
<dbReference type="AlphaFoldDB" id="A0A7J6FA77"/>
<evidence type="ECO:0000256" key="2">
    <source>
        <dbReference type="ARBA" id="ARBA00006432"/>
    </source>
</evidence>
<keyword evidence="5" id="KW-0812">Transmembrane</keyword>
<dbReference type="Gene3D" id="3.30.300.30">
    <property type="match status" value="2"/>
</dbReference>
<dbReference type="PANTHER" id="PTHR24096">
    <property type="entry name" value="LONG-CHAIN-FATTY-ACID--COA LIGASE"/>
    <property type="match status" value="1"/>
</dbReference>
<dbReference type="Proteomes" id="UP000583929">
    <property type="component" value="Unassembled WGS sequence"/>
</dbReference>
<dbReference type="Pfam" id="PF13193">
    <property type="entry name" value="AMP-binding_C"/>
    <property type="match status" value="2"/>
</dbReference>
<feature type="domain" description="AMP-binding enzyme C-terminal" evidence="7">
    <location>
        <begin position="999"/>
        <end position="1066"/>
    </location>
</feature>
<dbReference type="FunFam" id="3.40.50.12780:FF:000003">
    <property type="entry name" value="Long-chain-fatty-acid--CoA ligase FadD"/>
    <property type="match status" value="2"/>
</dbReference>
<dbReference type="GO" id="GO:0016405">
    <property type="term" value="F:CoA-ligase activity"/>
    <property type="evidence" value="ECO:0007669"/>
    <property type="project" value="TreeGrafter"/>
</dbReference>
<dbReference type="Pfam" id="PF00501">
    <property type="entry name" value="AMP-binding"/>
    <property type="match status" value="2"/>
</dbReference>
<dbReference type="InterPro" id="IPR018247">
    <property type="entry name" value="EF_Hand_1_Ca_BS"/>
</dbReference>
<dbReference type="GO" id="GO:0005737">
    <property type="term" value="C:cytoplasm"/>
    <property type="evidence" value="ECO:0007669"/>
    <property type="project" value="UniProtKB-SubCell"/>
</dbReference>
<evidence type="ECO:0008006" key="10">
    <source>
        <dbReference type="Google" id="ProtNLM"/>
    </source>
</evidence>
<dbReference type="InterPro" id="IPR045851">
    <property type="entry name" value="AMP-bd_C_sf"/>
</dbReference>
<accession>A0A7J6FA77</accession>
<dbReference type="InterPro" id="IPR025110">
    <property type="entry name" value="AMP-bd_C"/>
</dbReference>
<feature type="transmembrane region" description="Helical" evidence="5">
    <location>
        <begin position="785"/>
        <end position="807"/>
    </location>
</feature>
<comment type="caution">
    <text evidence="8">The sequence shown here is derived from an EMBL/GenBank/DDBJ whole genome shotgun (WGS) entry which is preliminary data.</text>
</comment>
<protein>
    <recommendedName>
        <fullName evidence="10">4-coumarate--CoA ligase</fullName>
    </recommendedName>
</protein>
<dbReference type="InterPro" id="IPR020845">
    <property type="entry name" value="AMP-binding_CS"/>
</dbReference>
<dbReference type="PROSITE" id="PS00018">
    <property type="entry name" value="EF_HAND_1"/>
    <property type="match status" value="1"/>
</dbReference>
<evidence type="ECO:0000256" key="5">
    <source>
        <dbReference type="SAM" id="Phobius"/>
    </source>
</evidence>
<proteinExistence type="inferred from homology"/>
<comment type="subcellular location">
    <subcellularLocation>
        <location evidence="1">Cytoplasm</location>
    </subcellularLocation>
</comment>
<organism evidence="8 9">
    <name type="scientific">Cannabis sativa</name>
    <name type="common">Hemp</name>
    <name type="synonym">Marijuana</name>
    <dbReference type="NCBI Taxonomy" id="3483"/>
    <lineage>
        <taxon>Eukaryota</taxon>
        <taxon>Viridiplantae</taxon>
        <taxon>Streptophyta</taxon>
        <taxon>Embryophyta</taxon>
        <taxon>Tracheophyta</taxon>
        <taxon>Spermatophyta</taxon>
        <taxon>Magnoliopsida</taxon>
        <taxon>eudicotyledons</taxon>
        <taxon>Gunneridae</taxon>
        <taxon>Pentapetalae</taxon>
        <taxon>rosids</taxon>
        <taxon>fabids</taxon>
        <taxon>Rosales</taxon>
        <taxon>Cannabaceae</taxon>
        <taxon>Cannabis</taxon>
    </lineage>
</organism>
<feature type="domain" description="AMP-binding enzyme C-terminal" evidence="7">
    <location>
        <begin position="459"/>
        <end position="523"/>
    </location>
</feature>
<dbReference type="PROSITE" id="PS00455">
    <property type="entry name" value="AMP_BINDING"/>
    <property type="match status" value="2"/>
</dbReference>
<evidence type="ECO:0000259" key="7">
    <source>
        <dbReference type="Pfam" id="PF13193"/>
    </source>
</evidence>
<gene>
    <name evidence="8" type="ORF">G4B88_001389</name>
</gene>